<dbReference type="InterPro" id="IPR029045">
    <property type="entry name" value="ClpP/crotonase-like_dom_sf"/>
</dbReference>
<gene>
    <name evidence="17" type="ORF">SAMN04490239_9459</name>
</gene>
<keyword evidence="5" id="KW-0276">Fatty acid metabolism</keyword>
<dbReference type="Pfam" id="PF00378">
    <property type="entry name" value="ECH_1"/>
    <property type="match status" value="1"/>
</dbReference>
<dbReference type="InterPro" id="IPR036291">
    <property type="entry name" value="NAD(P)-bd_dom_sf"/>
</dbReference>
<dbReference type="SUPFAM" id="SSF48179">
    <property type="entry name" value="6-phosphogluconate dehydrogenase C-terminal domain-like"/>
    <property type="match status" value="2"/>
</dbReference>
<dbReference type="Proteomes" id="UP000183561">
    <property type="component" value="Unassembled WGS sequence"/>
</dbReference>
<dbReference type="GO" id="GO:0070403">
    <property type="term" value="F:NAD+ binding"/>
    <property type="evidence" value="ECO:0007669"/>
    <property type="project" value="InterPro"/>
</dbReference>
<dbReference type="CDD" id="cd06558">
    <property type="entry name" value="crotonase-like"/>
    <property type="match status" value="1"/>
</dbReference>
<dbReference type="AlphaFoldDB" id="A0A1H5F1C4"/>
<dbReference type="FunFam" id="3.40.50.720:FF:000009">
    <property type="entry name" value="Fatty oxidation complex, alpha subunit"/>
    <property type="match status" value="1"/>
</dbReference>
<dbReference type="InterPro" id="IPR006176">
    <property type="entry name" value="3-OHacyl-CoA_DH_NAD-bd"/>
</dbReference>
<dbReference type="PANTHER" id="PTHR23309:SF51">
    <property type="entry name" value="3-HYDROXYACYL-COA DEHYDROGENASE-RELATED"/>
    <property type="match status" value="1"/>
</dbReference>
<keyword evidence="12" id="KW-0456">Lyase</keyword>
<comment type="similarity">
    <text evidence="4">Belongs to the 3-hydroxyacyl-CoA dehydrogenase family.</text>
</comment>
<evidence type="ECO:0000256" key="7">
    <source>
        <dbReference type="ARBA" id="ARBA00023002"/>
    </source>
</evidence>
<evidence type="ECO:0000256" key="1">
    <source>
        <dbReference type="ARBA" id="ARBA00004275"/>
    </source>
</evidence>
<dbReference type="Gene3D" id="3.40.50.720">
    <property type="entry name" value="NAD(P)-binding Rossmann-like Domain"/>
    <property type="match status" value="1"/>
</dbReference>
<keyword evidence="6" id="KW-0442">Lipid degradation</keyword>
<evidence type="ECO:0000256" key="5">
    <source>
        <dbReference type="ARBA" id="ARBA00022832"/>
    </source>
</evidence>
<evidence type="ECO:0000259" key="15">
    <source>
        <dbReference type="Pfam" id="PF00725"/>
    </source>
</evidence>
<evidence type="ECO:0000259" key="16">
    <source>
        <dbReference type="Pfam" id="PF02737"/>
    </source>
</evidence>
<dbReference type="Gene3D" id="1.10.1040.50">
    <property type="match status" value="1"/>
</dbReference>
<feature type="domain" description="3-hydroxyacyl-CoA dehydrogenase C-terminal" evidence="15">
    <location>
        <begin position="614"/>
        <end position="699"/>
    </location>
</feature>
<dbReference type="Pfam" id="PF02737">
    <property type="entry name" value="3HCDH_N"/>
    <property type="match status" value="1"/>
</dbReference>
<keyword evidence="10" id="KW-0576">Peroxisome</keyword>
<proteinExistence type="inferred from homology"/>
<evidence type="ECO:0000256" key="11">
    <source>
        <dbReference type="ARBA" id="ARBA00023235"/>
    </source>
</evidence>
<dbReference type="Gene3D" id="3.90.226.10">
    <property type="entry name" value="2-enoyl-CoA Hydratase, Chain A, domain 1"/>
    <property type="match status" value="1"/>
</dbReference>
<keyword evidence="11" id="KW-0413">Isomerase</keyword>
<evidence type="ECO:0000256" key="2">
    <source>
        <dbReference type="ARBA" id="ARBA00005005"/>
    </source>
</evidence>
<evidence type="ECO:0000256" key="8">
    <source>
        <dbReference type="ARBA" id="ARBA00023027"/>
    </source>
</evidence>
<comment type="catalytic activity">
    <reaction evidence="14">
        <text>a (3S)-3-hydroxyacyl-CoA + NAD(+) = a 3-oxoacyl-CoA + NADH + H(+)</text>
        <dbReference type="Rhea" id="RHEA:22432"/>
        <dbReference type="ChEBI" id="CHEBI:15378"/>
        <dbReference type="ChEBI" id="CHEBI:57318"/>
        <dbReference type="ChEBI" id="CHEBI:57540"/>
        <dbReference type="ChEBI" id="CHEBI:57945"/>
        <dbReference type="ChEBI" id="CHEBI:90726"/>
        <dbReference type="EC" id="1.1.1.35"/>
    </reaction>
</comment>
<keyword evidence="8" id="KW-0520">NAD</keyword>
<evidence type="ECO:0000256" key="14">
    <source>
        <dbReference type="ARBA" id="ARBA00049556"/>
    </source>
</evidence>
<dbReference type="Pfam" id="PF00725">
    <property type="entry name" value="3HCDH"/>
    <property type="match status" value="2"/>
</dbReference>
<evidence type="ECO:0000256" key="12">
    <source>
        <dbReference type="ARBA" id="ARBA00023239"/>
    </source>
</evidence>
<evidence type="ECO:0000256" key="9">
    <source>
        <dbReference type="ARBA" id="ARBA00023098"/>
    </source>
</evidence>
<protein>
    <submittedName>
        <fullName evidence="17">3-hydroxyacyl-CoA dehydrogenase</fullName>
    </submittedName>
</protein>
<dbReference type="RefSeq" id="WP_072951594.1">
    <property type="nucleotide sequence ID" value="NZ_FNSV01000008.1"/>
</dbReference>
<dbReference type="FunFam" id="1.10.1040.50:FF:000006">
    <property type="entry name" value="Peroxisomal bifunctional enzyme"/>
    <property type="match status" value="1"/>
</dbReference>
<feature type="domain" description="3-hydroxyacyl-CoA dehydrogenase C-terminal" evidence="15">
    <location>
        <begin position="485"/>
        <end position="578"/>
    </location>
</feature>
<keyword evidence="7" id="KW-0560">Oxidoreductase</keyword>
<evidence type="ECO:0000256" key="6">
    <source>
        <dbReference type="ARBA" id="ARBA00022963"/>
    </source>
</evidence>
<dbReference type="InterPro" id="IPR006108">
    <property type="entry name" value="3HC_DH_C"/>
</dbReference>
<name>A0A1H5F1C4_9NOCA</name>
<organism evidence="17 18">
    <name type="scientific">Rhodococcus koreensis</name>
    <dbReference type="NCBI Taxonomy" id="99653"/>
    <lineage>
        <taxon>Bacteria</taxon>
        <taxon>Bacillati</taxon>
        <taxon>Actinomycetota</taxon>
        <taxon>Actinomycetes</taxon>
        <taxon>Mycobacteriales</taxon>
        <taxon>Nocardiaceae</taxon>
        <taxon>Rhodococcus</taxon>
    </lineage>
</organism>
<feature type="domain" description="3-hydroxyacyl-CoA dehydrogenase NAD binding" evidence="16">
    <location>
        <begin position="305"/>
        <end position="481"/>
    </location>
</feature>
<sequence length="703" mass="74931">MSETTQIVDLSPTVQYEVRDGVAVIRLANPPVNGLGDTIRTGLSAGIAASRDDAICGVVIVGDGKGFCGGADLRQFGTPAAVVKPSVSEVFAQIQALRKPVVAAIHGFALGGGLELALVCNYRIAQTGARIGLPEVNVGLLPGAGGTQRLPRLIGTAEALTLIQNGATVTASRAAELGIVDYCVTGDPLDAALTFLSNSVPEGSAAPVIDDRPPVSRDGVDFDAARKAVRPSTRNRVAQLAAIDAVEAATTHPIEDGLALERAAFVRLVDSPEAQALRHVFFAEKEAVKVADIDRATVPRPINRVAVIGSGTMGTGIAMAFANGGVPADLIDQNVDALDRGVATIRRNYEASAAKGRLTTHQVEQRIALIEPSLDLDTVSSADLVVEAVFEDMTVKKEVFAKLDALCKPGTVLASNTSRLDVDELARSISRPQDVIGLHFFSPANVMKLLEVVRGEVTADDVVVTSLAVAQKIDKVPVLSKVCEGFIGNRMLSPYRREADFLLEEGATPERVDHVLQDFGLAMGPFAMSDLAGLDIGWAARKRLAPSRPQHLRYSRVADVLCEGGRFGQKTAAGYYRYEAGSRLPVPDPVVEQVIRRCAQEDGIEQREIADAEIVDRCILALVNEGAKILGEGIAQRASDIDVVYVDGYGFPAHRGGPMYYAQSLGLQEVLRRIRQFEAVHGEYWSPAPLLEQAVRDGKTSFQ</sequence>
<dbReference type="SUPFAM" id="SSF51735">
    <property type="entry name" value="NAD(P)-binding Rossmann-fold domains"/>
    <property type="match status" value="1"/>
</dbReference>
<comment type="pathway">
    <text evidence="3">Lipid metabolism; butanoate metabolism.</text>
</comment>
<dbReference type="GO" id="GO:0006635">
    <property type="term" value="P:fatty acid beta-oxidation"/>
    <property type="evidence" value="ECO:0007669"/>
    <property type="project" value="UniProtKB-UniPathway"/>
</dbReference>
<dbReference type="OrthoDB" id="5240528at2"/>
<dbReference type="PANTHER" id="PTHR23309">
    <property type="entry name" value="3-HYDROXYACYL-COA DEHYROGENASE"/>
    <property type="match status" value="1"/>
</dbReference>
<dbReference type="InterPro" id="IPR001753">
    <property type="entry name" value="Enoyl-CoA_hydra/iso"/>
</dbReference>
<dbReference type="InterPro" id="IPR008927">
    <property type="entry name" value="6-PGluconate_DH-like_C_sf"/>
</dbReference>
<dbReference type="EMBL" id="FNSV01000008">
    <property type="protein sequence ID" value="SED97227.1"/>
    <property type="molecule type" value="Genomic_DNA"/>
</dbReference>
<dbReference type="UniPathway" id="UPA00659"/>
<evidence type="ECO:0000256" key="13">
    <source>
        <dbReference type="ARBA" id="ARBA00023268"/>
    </source>
</evidence>
<evidence type="ECO:0000256" key="10">
    <source>
        <dbReference type="ARBA" id="ARBA00023140"/>
    </source>
</evidence>
<dbReference type="SUPFAM" id="SSF52096">
    <property type="entry name" value="ClpP/crotonase"/>
    <property type="match status" value="1"/>
</dbReference>
<keyword evidence="9" id="KW-0443">Lipid metabolism</keyword>
<evidence type="ECO:0000313" key="17">
    <source>
        <dbReference type="EMBL" id="SED97227.1"/>
    </source>
</evidence>
<reference evidence="18" key="1">
    <citation type="submission" date="2016-10" db="EMBL/GenBank/DDBJ databases">
        <authorList>
            <person name="Varghese N."/>
            <person name="Submissions S."/>
        </authorList>
    </citation>
    <scope>NUCLEOTIDE SEQUENCE [LARGE SCALE GENOMIC DNA]</scope>
    <source>
        <strain evidence="18">DSM 44498</strain>
    </source>
</reference>
<evidence type="ECO:0000256" key="4">
    <source>
        <dbReference type="ARBA" id="ARBA00009463"/>
    </source>
</evidence>
<keyword evidence="13" id="KW-0511">Multifunctional enzyme</keyword>
<comment type="subcellular location">
    <subcellularLocation>
        <location evidence="1">Peroxisome</location>
    </subcellularLocation>
</comment>
<accession>A0A1H5F1C4</accession>
<evidence type="ECO:0000256" key="3">
    <source>
        <dbReference type="ARBA" id="ARBA00005086"/>
    </source>
</evidence>
<evidence type="ECO:0000313" key="18">
    <source>
        <dbReference type="Proteomes" id="UP000183561"/>
    </source>
</evidence>
<dbReference type="GO" id="GO:0016853">
    <property type="term" value="F:isomerase activity"/>
    <property type="evidence" value="ECO:0007669"/>
    <property type="project" value="UniProtKB-KW"/>
</dbReference>
<dbReference type="GO" id="GO:0004300">
    <property type="term" value="F:enoyl-CoA hydratase activity"/>
    <property type="evidence" value="ECO:0007669"/>
    <property type="project" value="UniProtKB-ARBA"/>
</dbReference>
<comment type="pathway">
    <text evidence="2">Lipid metabolism; fatty acid beta-oxidation.</text>
</comment>
<dbReference type="GO" id="GO:0003857">
    <property type="term" value="F:(3S)-3-hydroxyacyl-CoA dehydrogenase (NAD+) activity"/>
    <property type="evidence" value="ECO:0007669"/>
    <property type="project" value="UniProtKB-EC"/>
</dbReference>
<keyword evidence="18" id="KW-1185">Reference proteome</keyword>